<comment type="caution">
    <text evidence="2">The sequence shown here is derived from an EMBL/GenBank/DDBJ whole genome shotgun (WGS) entry which is preliminary data.</text>
</comment>
<evidence type="ECO:0000313" key="3">
    <source>
        <dbReference type="Proteomes" id="UP001501116"/>
    </source>
</evidence>
<dbReference type="Proteomes" id="UP001501116">
    <property type="component" value="Unassembled WGS sequence"/>
</dbReference>
<feature type="compositionally biased region" description="Gly residues" evidence="1">
    <location>
        <begin position="50"/>
        <end position="60"/>
    </location>
</feature>
<evidence type="ECO:0000313" key="2">
    <source>
        <dbReference type="EMBL" id="GAA1969376.1"/>
    </source>
</evidence>
<feature type="compositionally biased region" description="Polar residues" evidence="1">
    <location>
        <begin position="67"/>
        <end position="79"/>
    </location>
</feature>
<accession>A0ABP5CXB9</accession>
<sequence length="109" mass="11254">MVPTRITEVTRSPPGIPGTGCVPPFSTTTGGEAGSTRRIPAAPGSARSGPGTGSPEGGGTDAHEDTSNQASRRTGNRDTGITPGQVDHQRSGFSPDPPRIFRAYHRHHG</sequence>
<evidence type="ECO:0000256" key="1">
    <source>
        <dbReference type="SAM" id="MobiDB-lite"/>
    </source>
</evidence>
<gene>
    <name evidence="2" type="ORF">GCM10009754_48490</name>
</gene>
<dbReference type="EMBL" id="BAAANN010000019">
    <property type="protein sequence ID" value="GAA1969376.1"/>
    <property type="molecule type" value="Genomic_DNA"/>
</dbReference>
<protein>
    <submittedName>
        <fullName evidence="2">Uncharacterized protein</fullName>
    </submittedName>
</protein>
<keyword evidence="3" id="KW-1185">Reference proteome</keyword>
<proteinExistence type="predicted"/>
<reference evidence="3" key="1">
    <citation type="journal article" date="2019" name="Int. J. Syst. Evol. Microbiol.">
        <title>The Global Catalogue of Microorganisms (GCM) 10K type strain sequencing project: providing services to taxonomists for standard genome sequencing and annotation.</title>
        <authorList>
            <consortium name="The Broad Institute Genomics Platform"/>
            <consortium name="The Broad Institute Genome Sequencing Center for Infectious Disease"/>
            <person name="Wu L."/>
            <person name="Ma J."/>
        </authorList>
    </citation>
    <scope>NUCLEOTIDE SEQUENCE [LARGE SCALE GENOMIC DNA]</scope>
    <source>
        <strain evidence="3">JCM 14545</strain>
    </source>
</reference>
<feature type="region of interest" description="Disordered" evidence="1">
    <location>
        <begin position="1"/>
        <end position="109"/>
    </location>
</feature>
<organism evidence="2 3">
    <name type="scientific">Amycolatopsis minnesotensis</name>
    <dbReference type="NCBI Taxonomy" id="337894"/>
    <lineage>
        <taxon>Bacteria</taxon>
        <taxon>Bacillati</taxon>
        <taxon>Actinomycetota</taxon>
        <taxon>Actinomycetes</taxon>
        <taxon>Pseudonocardiales</taxon>
        <taxon>Pseudonocardiaceae</taxon>
        <taxon>Amycolatopsis</taxon>
    </lineage>
</organism>
<name>A0ABP5CXB9_9PSEU</name>